<evidence type="ECO:0000313" key="4">
    <source>
        <dbReference type="Proteomes" id="UP001565471"/>
    </source>
</evidence>
<evidence type="ECO:0000256" key="1">
    <source>
        <dbReference type="SAM" id="MobiDB-lite"/>
    </source>
</evidence>
<proteinExistence type="predicted"/>
<dbReference type="RefSeq" id="WP_253623323.1">
    <property type="nucleotide sequence ID" value="NZ_CP126026.1"/>
</dbReference>
<dbReference type="EMBL" id="JBGBZA010000002">
    <property type="protein sequence ID" value="MEY9318750.1"/>
    <property type="molecule type" value="Genomic_DNA"/>
</dbReference>
<comment type="caution">
    <text evidence="3">The sequence shown here is derived from an EMBL/GenBank/DDBJ whole genome shotgun (WGS) entry which is preliminary data.</text>
</comment>
<keyword evidence="2" id="KW-0812">Transmembrane</keyword>
<dbReference type="Proteomes" id="UP001565471">
    <property type="component" value="Unassembled WGS sequence"/>
</dbReference>
<evidence type="ECO:0000256" key="2">
    <source>
        <dbReference type="SAM" id="Phobius"/>
    </source>
</evidence>
<organism evidence="3 4">
    <name type="scientific">Bradyrhizobium elkanii</name>
    <dbReference type="NCBI Taxonomy" id="29448"/>
    <lineage>
        <taxon>Bacteria</taxon>
        <taxon>Pseudomonadati</taxon>
        <taxon>Pseudomonadota</taxon>
        <taxon>Alphaproteobacteria</taxon>
        <taxon>Hyphomicrobiales</taxon>
        <taxon>Nitrobacteraceae</taxon>
        <taxon>Bradyrhizobium</taxon>
    </lineage>
</organism>
<keyword evidence="4" id="KW-1185">Reference proteome</keyword>
<protein>
    <submittedName>
        <fullName evidence="3">Uncharacterized protein</fullName>
    </submittedName>
</protein>
<reference evidence="3 4" key="1">
    <citation type="submission" date="2024-07" db="EMBL/GenBank/DDBJ databases">
        <title>Genomic Encyclopedia of Type Strains, Phase V (KMG-V): Genome sequencing to study the core and pangenomes of soil and plant-associated prokaryotes.</title>
        <authorList>
            <person name="Whitman W."/>
        </authorList>
    </citation>
    <scope>NUCLEOTIDE SEQUENCE [LARGE SCALE GENOMIC DNA]</scope>
    <source>
        <strain evidence="3 4">USDA 415</strain>
    </source>
</reference>
<feature type="region of interest" description="Disordered" evidence="1">
    <location>
        <begin position="122"/>
        <end position="167"/>
    </location>
</feature>
<feature type="transmembrane region" description="Helical" evidence="2">
    <location>
        <begin position="63"/>
        <end position="81"/>
    </location>
</feature>
<evidence type="ECO:0000313" key="3">
    <source>
        <dbReference type="EMBL" id="MEY9318750.1"/>
    </source>
</evidence>
<keyword evidence="2" id="KW-1133">Transmembrane helix</keyword>
<keyword evidence="2" id="KW-0472">Membrane</keyword>
<gene>
    <name evidence="3" type="ORF">ABIF29_005549</name>
</gene>
<sequence length="167" mass="18639">MFQRPERAYVVAVSSARRRPRMSLRRSIEGLGPYPSLLLLALPIATVEPLKLAAVALAGKGHWITGTAMIAACYAFSLLIVERLFVIVKPKLLSISWFARLWEGFVFARARLWRVLGLRPDRDSSAPSPRPKHTQPFSDRRSPGDEPQVDTAKAPTADAGQFDRRAF</sequence>
<accession>A0ABV4F6Z1</accession>
<name>A0ABV4F6Z1_BRAEL</name>